<comment type="caution">
    <text evidence="3">The sequence shown here is derived from an EMBL/GenBank/DDBJ whole genome shotgun (WGS) entry which is preliminary data.</text>
</comment>
<evidence type="ECO:0000313" key="4">
    <source>
        <dbReference type="Proteomes" id="UP001150062"/>
    </source>
</evidence>
<keyword evidence="1" id="KW-0862">Zinc</keyword>
<evidence type="ECO:0000313" key="3">
    <source>
        <dbReference type="EMBL" id="KAJ6248748.1"/>
    </source>
</evidence>
<evidence type="ECO:0000259" key="2">
    <source>
        <dbReference type="PROSITE" id="PS50119"/>
    </source>
</evidence>
<sequence length="69" mass="8205">MTTNRPIQTKVENSVVEIIWCDGCLEDDRKVEAIVYCHDCKENQCEECNTMHKIRRFLKHRRTDPKPSL</sequence>
<protein>
    <recommendedName>
        <fullName evidence="2">B box-type domain-containing protein</fullName>
    </recommendedName>
</protein>
<name>A0ABQ8YVN2_9EUKA</name>
<dbReference type="PROSITE" id="PS50119">
    <property type="entry name" value="ZF_BBOX"/>
    <property type="match status" value="1"/>
</dbReference>
<dbReference type="InterPro" id="IPR000315">
    <property type="entry name" value="Znf_B-box"/>
</dbReference>
<keyword evidence="4" id="KW-1185">Reference proteome</keyword>
<keyword evidence="1" id="KW-0479">Metal-binding</keyword>
<dbReference type="EMBL" id="JAOAOG010000106">
    <property type="protein sequence ID" value="KAJ6248748.1"/>
    <property type="molecule type" value="Genomic_DNA"/>
</dbReference>
<proteinExistence type="predicted"/>
<dbReference type="Proteomes" id="UP001150062">
    <property type="component" value="Unassembled WGS sequence"/>
</dbReference>
<reference evidence="3" key="1">
    <citation type="submission" date="2022-08" db="EMBL/GenBank/DDBJ databases">
        <title>Novel sulfate-reducing endosymbionts in the free-living metamonad Anaeramoeba.</title>
        <authorList>
            <person name="Jerlstrom-Hultqvist J."/>
            <person name="Cepicka I."/>
            <person name="Gallot-Lavallee L."/>
            <person name="Salas-Leiva D."/>
            <person name="Curtis B.A."/>
            <person name="Zahonova K."/>
            <person name="Pipaliya S."/>
            <person name="Dacks J."/>
            <person name="Roger A.J."/>
        </authorList>
    </citation>
    <scope>NUCLEOTIDE SEQUENCE</scope>
    <source>
        <strain evidence="3">Schooner1</strain>
    </source>
</reference>
<evidence type="ECO:0000256" key="1">
    <source>
        <dbReference type="PROSITE-ProRule" id="PRU00024"/>
    </source>
</evidence>
<dbReference type="Gene3D" id="4.10.830.40">
    <property type="match status" value="1"/>
</dbReference>
<gene>
    <name evidence="3" type="ORF">M0813_17236</name>
</gene>
<accession>A0ABQ8YVN2</accession>
<feature type="domain" description="B box-type" evidence="2">
    <location>
        <begin position="24"/>
        <end position="65"/>
    </location>
</feature>
<organism evidence="3 4">
    <name type="scientific">Anaeramoeba flamelloides</name>
    <dbReference type="NCBI Taxonomy" id="1746091"/>
    <lineage>
        <taxon>Eukaryota</taxon>
        <taxon>Metamonada</taxon>
        <taxon>Anaeramoebidae</taxon>
        <taxon>Anaeramoeba</taxon>
    </lineage>
</organism>
<keyword evidence="1" id="KW-0863">Zinc-finger</keyword>